<protein>
    <submittedName>
        <fullName evidence="1">Formylmethanofuran dehydrogenase subunit B</fullName>
    </submittedName>
</protein>
<comment type="caution">
    <text evidence="1">The sequence shown here is derived from an EMBL/GenBank/DDBJ whole genome shotgun (WGS) entry which is preliminary data.</text>
</comment>
<gene>
    <name evidence="1" type="ORF">J3E07_000654</name>
</gene>
<dbReference type="Proteomes" id="UP000740329">
    <property type="component" value="Unassembled WGS sequence"/>
</dbReference>
<dbReference type="AlphaFoldDB" id="A0A8J7UUF0"/>
<dbReference type="EMBL" id="JAGGMV010000001">
    <property type="protein sequence ID" value="MBP2201256.1"/>
    <property type="molecule type" value="Genomic_DNA"/>
</dbReference>
<evidence type="ECO:0000313" key="1">
    <source>
        <dbReference type="EMBL" id="MBP2201256.1"/>
    </source>
</evidence>
<proteinExistence type="predicted"/>
<name>A0A8J7UUF0_METVO</name>
<dbReference type="SUPFAM" id="SSF53706">
    <property type="entry name" value="Formate dehydrogenase/DMSO reductase, domains 1-3"/>
    <property type="match status" value="1"/>
</dbReference>
<evidence type="ECO:0000313" key="2">
    <source>
        <dbReference type="Proteomes" id="UP000740329"/>
    </source>
</evidence>
<reference evidence="1" key="1">
    <citation type="submission" date="2021-03" db="EMBL/GenBank/DDBJ databases">
        <title>Genomic Encyclopedia of Type Strains, Phase IV (KMG-V): Genome sequencing to study the core and pangenomes of soil and plant-associated prokaryotes.</title>
        <authorList>
            <person name="Whitman W."/>
        </authorList>
    </citation>
    <scope>NUCLEOTIDE SEQUENCE</scope>
    <source>
        <strain evidence="1">C4</strain>
    </source>
</reference>
<organism evidence="1 2">
    <name type="scientific">Methanococcus voltae</name>
    <dbReference type="NCBI Taxonomy" id="2188"/>
    <lineage>
        <taxon>Archaea</taxon>
        <taxon>Methanobacteriati</taxon>
        <taxon>Methanobacteriota</taxon>
        <taxon>Methanomada group</taxon>
        <taxon>Methanococci</taxon>
        <taxon>Methanococcales</taxon>
        <taxon>Methanococcaceae</taxon>
        <taxon>Methanococcus</taxon>
    </lineage>
</organism>
<accession>A0A8J7UUF0</accession>
<sequence>MAEKIFKDIMCPVCGGTCDDIEIVWDEENRKIEVRNACKMGAAKFNEIVSHHRIMSPLIADKEKAEKREAEWDEALTKAAEILANAKRPLLFMGAETSCEAMTVGLHMGEYLGGIVDSNSTI</sequence>